<organism evidence="2 3">
    <name type="scientific">Providencia burhodogranariea DSM 19968</name>
    <dbReference type="NCBI Taxonomy" id="1141662"/>
    <lineage>
        <taxon>Bacteria</taxon>
        <taxon>Pseudomonadati</taxon>
        <taxon>Pseudomonadota</taxon>
        <taxon>Gammaproteobacteria</taxon>
        <taxon>Enterobacterales</taxon>
        <taxon>Morganellaceae</taxon>
        <taxon>Providencia</taxon>
    </lineage>
</organism>
<name>K8WN68_9GAMM</name>
<dbReference type="InterPro" id="IPR001387">
    <property type="entry name" value="Cro/C1-type_HTH"/>
</dbReference>
<accession>K8WN68</accession>
<dbReference type="HOGENOM" id="CLU_193654_1_0_6"/>
<dbReference type="EMBL" id="AKKL01000022">
    <property type="protein sequence ID" value="EKT62068.1"/>
    <property type="molecule type" value="Genomic_DNA"/>
</dbReference>
<dbReference type="SUPFAM" id="SSF47413">
    <property type="entry name" value="lambda repressor-like DNA-binding domains"/>
    <property type="match status" value="1"/>
</dbReference>
<dbReference type="InterPro" id="IPR010982">
    <property type="entry name" value="Lambda_DNA-bd_dom_sf"/>
</dbReference>
<gene>
    <name evidence="2" type="ORF">OOA_09256</name>
</gene>
<dbReference type="Proteomes" id="UP000009336">
    <property type="component" value="Unassembled WGS sequence"/>
</dbReference>
<keyword evidence="3" id="KW-1185">Reference proteome</keyword>
<evidence type="ECO:0000259" key="1">
    <source>
        <dbReference type="Pfam" id="PF01381"/>
    </source>
</evidence>
<proteinExistence type="predicted"/>
<feature type="domain" description="HTH cro/C1-type" evidence="1">
    <location>
        <begin position="6"/>
        <end position="43"/>
    </location>
</feature>
<evidence type="ECO:0000313" key="2">
    <source>
        <dbReference type="EMBL" id="EKT62068.1"/>
    </source>
</evidence>
<dbReference type="Gene3D" id="1.10.260.40">
    <property type="entry name" value="lambda repressor-like DNA-binding domains"/>
    <property type="match status" value="1"/>
</dbReference>
<protein>
    <recommendedName>
        <fullName evidence="1">HTH cro/C1-type domain-containing protein</fullName>
    </recommendedName>
</protein>
<dbReference type="GO" id="GO:0003677">
    <property type="term" value="F:DNA binding"/>
    <property type="evidence" value="ECO:0007669"/>
    <property type="project" value="InterPro"/>
</dbReference>
<dbReference type="eggNOG" id="ENOG502ZS6H">
    <property type="taxonomic scope" value="Bacteria"/>
</dbReference>
<evidence type="ECO:0000313" key="3">
    <source>
        <dbReference type="Proteomes" id="UP000009336"/>
    </source>
</evidence>
<reference evidence="2 3" key="1">
    <citation type="journal article" date="2012" name="BMC Genomics">
        <title>Comparative genomics of bacteria in the genus Providencia isolated from wild Drosophila melanogaster.</title>
        <authorList>
            <person name="Galac M.R."/>
            <person name="Lazzaro B.P."/>
        </authorList>
    </citation>
    <scope>NUCLEOTIDE SEQUENCE [LARGE SCALE GENOMIC DNA]</scope>
    <source>
        <strain evidence="2 3">DSM 19968</strain>
    </source>
</reference>
<sequence length="55" mass="6664">MTGFELRLWRRGMNWDQERASEELGISLRSYKRYEKEQKITKLLELATFALTIKQ</sequence>
<dbReference type="AlphaFoldDB" id="K8WN68"/>
<dbReference type="PATRIC" id="fig|1141662.3.peg.1874"/>
<comment type="caution">
    <text evidence="2">The sequence shown here is derived from an EMBL/GenBank/DDBJ whole genome shotgun (WGS) entry which is preliminary data.</text>
</comment>
<dbReference type="Pfam" id="PF01381">
    <property type="entry name" value="HTH_3"/>
    <property type="match status" value="1"/>
</dbReference>